<dbReference type="InterPro" id="IPR021317">
    <property type="entry name" value="DUF2917"/>
</dbReference>
<evidence type="ECO:0008006" key="3">
    <source>
        <dbReference type="Google" id="ProtNLM"/>
    </source>
</evidence>
<dbReference type="InterPro" id="IPR011051">
    <property type="entry name" value="RmlC_Cupin_sf"/>
</dbReference>
<name>A0A158DHX5_9BURK</name>
<evidence type="ECO:0000313" key="2">
    <source>
        <dbReference type="Proteomes" id="UP000054903"/>
    </source>
</evidence>
<dbReference type="SUPFAM" id="SSF51182">
    <property type="entry name" value="RmlC-like cupins"/>
    <property type="match status" value="1"/>
</dbReference>
<evidence type="ECO:0000313" key="1">
    <source>
        <dbReference type="EMBL" id="SAK94063.1"/>
    </source>
</evidence>
<organism evidence="1 2">
    <name type="scientific">Caballeronia fortuita</name>
    <dbReference type="NCBI Taxonomy" id="1777138"/>
    <lineage>
        <taxon>Bacteria</taxon>
        <taxon>Pseudomonadati</taxon>
        <taxon>Pseudomonadota</taxon>
        <taxon>Betaproteobacteria</taxon>
        <taxon>Burkholderiales</taxon>
        <taxon>Burkholderiaceae</taxon>
        <taxon>Caballeronia</taxon>
    </lineage>
</organism>
<accession>A0A158DHX5</accession>
<dbReference type="EMBL" id="FCNX02000016">
    <property type="protein sequence ID" value="SAK94063.1"/>
    <property type="molecule type" value="Genomic_DNA"/>
</dbReference>
<sequence>MEELSQEFARHGAGHGVASGRLGASGASEARVVVFIEVHPHRMVSWCLSRDAELRIADAGAPSVWLTRHRDPYDYWLKPGDVVRLARGERVWLTSESDRAIEVSLTSYRAAKRGFVARWLAHCWPRLSDQHANAL</sequence>
<keyword evidence="2" id="KW-1185">Reference proteome</keyword>
<dbReference type="RefSeq" id="WP_061137429.1">
    <property type="nucleotide sequence ID" value="NZ_FCNX02000016.1"/>
</dbReference>
<proteinExistence type="predicted"/>
<dbReference type="Pfam" id="PF11142">
    <property type="entry name" value="DUF2917"/>
    <property type="match status" value="1"/>
</dbReference>
<gene>
    <name evidence="1" type="ORF">AWB77_05358</name>
</gene>
<dbReference type="OrthoDB" id="9005660at2"/>
<comment type="caution">
    <text evidence="1">The sequence shown here is derived from an EMBL/GenBank/DDBJ whole genome shotgun (WGS) entry which is preliminary data.</text>
</comment>
<reference evidence="1" key="1">
    <citation type="submission" date="2016-01" db="EMBL/GenBank/DDBJ databases">
        <authorList>
            <person name="Peeters C."/>
        </authorList>
    </citation>
    <scope>NUCLEOTIDE SEQUENCE</scope>
    <source>
        <strain evidence="1">LMG 29320</strain>
    </source>
</reference>
<dbReference type="Proteomes" id="UP000054903">
    <property type="component" value="Unassembled WGS sequence"/>
</dbReference>
<protein>
    <recommendedName>
        <fullName evidence="3">DUF2917 domain-containing protein</fullName>
    </recommendedName>
</protein>
<dbReference type="AlphaFoldDB" id="A0A158DHX5"/>